<organism evidence="2 3">
    <name type="scientific">Botryotinia fuckeliana (strain B05.10)</name>
    <name type="common">Noble rot fungus</name>
    <name type="synonym">Botrytis cinerea</name>
    <dbReference type="NCBI Taxonomy" id="332648"/>
    <lineage>
        <taxon>Eukaryota</taxon>
        <taxon>Fungi</taxon>
        <taxon>Dikarya</taxon>
        <taxon>Ascomycota</taxon>
        <taxon>Pezizomycotina</taxon>
        <taxon>Leotiomycetes</taxon>
        <taxon>Helotiales</taxon>
        <taxon>Sclerotiniaceae</taxon>
        <taxon>Botrytis</taxon>
    </lineage>
</organism>
<dbReference type="PANTHER" id="PTHR43628">
    <property type="entry name" value="ACTIVATOR OF C KINASE PROTEIN 1-RELATED"/>
    <property type="match status" value="1"/>
</dbReference>
<dbReference type="GO" id="GO:0032153">
    <property type="term" value="C:cell division site"/>
    <property type="evidence" value="ECO:0007669"/>
    <property type="project" value="TreeGrafter"/>
</dbReference>
<name>A0A384J977_BOTFB</name>
<feature type="compositionally biased region" description="Low complexity" evidence="1">
    <location>
        <begin position="43"/>
        <end position="62"/>
    </location>
</feature>
<reference evidence="2 3" key="2">
    <citation type="journal article" date="2012" name="Eukaryot. Cell">
        <title>Genome update of Botrytis cinerea strains B05.10 and T4.</title>
        <authorList>
            <person name="Staats M."/>
            <person name="van Kan J.A."/>
        </authorList>
    </citation>
    <scope>NUCLEOTIDE SEQUENCE [LARGE SCALE GENOMIC DNA]</scope>
    <source>
        <strain evidence="2 3">B05.10</strain>
    </source>
</reference>
<feature type="compositionally biased region" description="Polar residues" evidence="1">
    <location>
        <begin position="161"/>
        <end position="177"/>
    </location>
</feature>
<protein>
    <recommendedName>
        <fullName evidence="4">HCP-like protein</fullName>
    </recommendedName>
</protein>
<dbReference type="InterPro" id="IPR052945">
    <property type="entry name" value="Mitotic_Regulator"/>
</dbReference>
<sequence length="389" mass="42249">MPLLDLLKKKDRTAGNDAHSPRADPEAGPVFTFMRSDTNTQEVISPPTFSSSESSLQPSVSVNKPNNELRSSRLFGGRPRSNSRESGNSGTSGASVSSHVSDRSTSRPAHNSKRISERFGLRKHEVGSSHVPSDLPEITVEEAAIGDKNAEVQWEKRATILAQQNERSISRPGSSCGSPPDRRNRSSGEIPRALIPGRNPSGVVASRNVDDDLQEAIRLHEEGHLEEATKLFERLADPHGANNALSQVLYGLALRHGWGCQASPAEAVTYLSAAASNAAAIEELALQSGKMKGGAAKGELVIAIYELANCFRNGWGVKKDPTAAQKYYQTAAELGDTDSMNEVARCYLEGFGCKKDKYRAAYYLRKAENAGVKTLGNSWIWKDKYNPKK</sequence>
<dbReference type="AlphaFoldDB" id="A0A384J977"/>
<feature type="compositionally biased region" description="Low complexity" evidence="1">
    <location>
        <begin position="86"/>
        <end position="99"/>
    </location>
</feature>
<dbReference type="OMA" id="WGIKKDP"/>
<feature type="region of interest" description="Disordered" evidence="1">
    <location>
        <begin position="161"/>
        <end position="202"/>
    </location>
</feature>
<evidence type="ECO:0008006" key="4">
    <source>
        <dbReference type="Google" id="ProtNLM"/>
    </source>
</evidence>
<dbReference type="KEGG" id="bfu:BCIN_02g04150"/>
<dbReference type="OrthoDB" id="2148946at2759"/>
<dbReference type="SUPFAM" id="SSF81901">
    <property type="entry name" value="HCP-like"/>
    <property type="match status" value="1"/>
</dbReference>
<evidence type="ECO:0000313" key="2">
    <source>
        <dbReference type="EMBL" id="ATZ47093.1"/>
    </source>
</evidence>
<dbReference type="EMBL" id="CP009806">
    <property type="protein sequence ID" value="ATZ47093.1"/>
    <property type="molecule type" value="Genomic_DNA"/>
</dbReference>
<dbReference type="VEuPathDB" id="FungiDB:Bcin02g04150"/>
<feature type="region of interest" description="Disordered" evidence="1">
    <location>
        <begin position="1"/>
        <end position="134"/>
    </location>
</feature>
<keyword evidence="3" id="KW-1185">Reference proteome</keyword>
<dbReference type="Pfam" id="PF08238">
    <property type="entry name" value="Sel1"/>
    <property type="match status" value="3"/>
</dbReference>
<dbReference type="InterPro" id="IPR006597">
    <property type="entry name" value="Sel1-like"/>
</dbReference>
<evidence type="ECO:0000256" key="1">
    <source>
        <dbReference type="SAM" id="MobiDB-lite"/>
    </source>
</evidence>
<dbReference type="PANTHER" id="PTHR43628:SF1">
    <property type="entry name" value="CHITIN SYNTHASE REGULATORY FACTOR 2-RELATED"/>
    <property type="match status" value="1"/>
</dbReference>
<dbReference type="InterPro" id="IPR011990">
    <property type="entry name" value="TPR-like_helical_dom_sf"/>
</dbReference>
<dbReference type="GO" id="GO:0010972">
    <property type="term" value="P:negative regulation of G2/M transition of mitotic cell cycle"/>
    <property type="evidence" value="ECO:0007669"/>
    <property type="project" value="TreeGrafter"/>
</dbReference>
<dbReference type="SMART" id="SM00671">
    <property type="entry name" value="SEL1"/>
    <property type="match status" value="3"/>
</dbReference>
<feature type="compositionally biased region" description="Basic and acidic residues" evidence="1">
    <location>
        <begin position="1"/>
        <end position="25"/>
    </location>
</feature>
<dbReference type="Proteomes" id="UP000001798">
    <property type="component" value="Chromosome 2"/>
</dbReference>
<gene>
    <name evidence="2" type="ORF">BCIN_02g04150</name>
</gene>
<dbReference type="Gene3D" id="1.25.40.10">
    <property type="entry name" value="Tetratricopeptide repeat domain"/>
    <property type="match status" value="1"/>
</dbReference>
<reference evidence="2 3" key="1">
    <citation type="journal article" date="2011" name="PLoS Genet.">
        <title>Genomic analysis of the necrotrophic fungal pathogens Sclerotinia sclerotiorum and Botrytis cinerea.</title>
        <authorList>
            <person name="Amselem J."/>
            <person name="Cuomo C.A."/>
            <person name="van Kan J.A."/>
            <person name="Viaud M."/>
            <person name="Benito E.P."/>
            <person name="Couloux A."/>
            <person name="Coutinho P.M."/>
            <person name="de Vries R.P."/>
            <person name="Dyer P.S."/>
            <person name="Fillinger S."/>
            <person name="Fournier E."/>
            <person name="Gout L."/>
            <person name="Hahn M."/>
            <person name="Kohn L."/>
            <person name="Lapalu N."/>
            <person name="Plummer K.M."/>
            <person name="Pradier J.M."/>
            <person name="Quevillon E."/>
            <person name="Sharon A."/>
            <person name="Simon A."/>
            <person name="ten Have A."/>
            <person name="Tudzynski B."/>
            <person name="Tudzynski P."/>
            <person name="Wincker P."/>
            <person name="Andrew M."/>
            <person name="Anthouard V."/>
            <person name="Beever R.E."/>
            <person name="Beffa R."/>
            <person name="Benoit I."/>
            <person name="Bouzid O."/>
            <person name="Brault B."/>
            <person name="Chen Z."/>
            <person name="Choquer M."/>
            <person name="Collemare J."/>
            <person name="Cotton P."/>
            <person name="Danchin E.G."/>
            <person name="Da Silva C."/>
            <person name="Gautier A."/>
            <person name="Giraud C."/>
            <person name="Giraud T."/>
            <person name="Gonzalez C."/>
            <person name="Grossetete S."/>
            <person name="Guldener U."/>
            <person name="Henrissat B."/>
            <person name="Howlett B.J."/>
            <person name="Kodira C."/>
            <person name="Kretschmer M."/>
            <person name="Lappartient A."/>
            <person name="Leroch M."/>
            <person name="Levis C."/>
            <person name="Mauceli E."/>
            <person name="Neuveglise C."/>
            <person name="Oeser B."/>
            <person name="Pearson M."/>
            <person name="Poulain J."/>
            <person name="Poussereau N."/>
            <person name="Quesneville H."/>
            <person name="Rascle C."/>
            <person name="Schumacher J."/>
            <person name="Segurens B."/>
            <person name="Sexton A."/>
            <person name="Silva E."/>
            <person name="Sirven C."/>
            <person name="Soanes D.M."/>
            <person name="Talbot N.J."/>
            <person name="Templeton M."/>
            <person name="Yandava C."/>
            <person name="Yarden O."/>
            <person name="Zeng Q."/>
            <person name="Rollins J.A."/>
            <person name="Lebrun M.H."/>
            <person name="Dickman M."/>
        </authorList>
    </citation>
    <scope>NUCLEOTIDE SEQUENCE [LARGE SCALE GENOMIC DNA]</scope>
    <source>
        <strain evidence="2 3">B05.10</strain>
    </source>
</reference>
<feature type="compositionally biased region" description="Basic and acidic residues" evidence="1">
    <location>
        <begin position="114"/>
        <end position="127"/>
    </location>
</feature>
<accession>A0A384J977</accession>
<dbReference type="RefSeq" id="XP_001553740.1">
    <property type="nucleotide sequence ID" value="XM_001553690.2"/>
</dbReference>
<reference evidence="2 3" key="3">
    <citation type="journal article" date="2017" name="Mol. Plant Pathol.">
        <title>A gapless genome sequence of the fungus Botrytis cinerea.</title>
        <authorList>
            <person name="Van Kan J.A."/>
            <person name="Stassen J.H."/>
            <person name="Mosbach A."/>
            <person name="Van Der Lee T.A."/>
            <person name="Faino L."/>
            <person name="Farmer A.D."/>
            <person name="Papasotiriou D.G."/>
            <person name="Zhou S."/>
            <person name="Seidl M.F."/>
            <person name="Cottam E."/>
            <person name="Edel D."/>
            <person name="Hahn M."/>
            <person name="Schwartz D.C."/>
            <person name="Dietrich R.A."/>
            <person name="Widdison S."/>
            <person name="Scalliet G."/>
        </authorList>
    </citation>
    <scope>NUCLEOTIDE SEQUENCE [LARGE SCALE GENOMIC DNA]</scope>
    <source>
        <strain evidence="2 3">B05.10</strain>
    </source>
</reference>
<proteinExistence type="predicted"/>
<dbReference type="GeneID" id="5434272"/>
<evidence type="ECO:0000313" key="3">
    <source>
        <dbReference type="Proteomes" id="UP000001798"/>
    </source>
</evidence>